<dbReference type="Proteomes" id="UP001589535">
    <property type="component" value="Unassembled WGS sequence"/>
</dbReference>
<dbReference type="Pfam" id="PF19575">
    <property type="entry name" value="HTH_58"/>
    <property type="match status" value="1"/>
</dbReference>
<evidence type="ECO:0000256" key="1">
    <source>
        <dbReference type="SAM" id="MobiDB-lite"/>
    </source>
</evidence>
<gene>
    <name evidence="3" type="ORF">ACFFTO_31635</name>
</gene>
<organism evidence="3 4">
    <name type="scientific">Amycolatopsis plumensis</name>
    <dbReference type="NCBI Taxonomy" id="236508"/>
    <lineage>
        <taxon>Bacteria</taxon>
        <taxon>Bacillati</taxon>
        <taxon>Actinomycetota</taxon>
        <taxon>Actinomycetes</taxon>
        <taxon>Pseudonocardiales</taxon>
        <taxon>Pseudonocardiaceae</taxon>
        <taxon>Amycolatopsis</taxon>
    </lineage>
</organism>
<sequence>MTEAGEEHEPTRRAHRLPAEVPAGEAAELKRRYLAGATLSALLADFDGSYRTLRAVLQEQGVTFRAPQPMTPPAPPGLVETYASGKSIIETGRAYGLGRDITKRMLLEAGVELRGRGRPPRSPSTGSDFTDAQ</sequence>
<feature type="region of interest" description="Disordered" evidence="1">
    <location>
        <begin position="110"/>
        <end position="133"/>
    </location>
</feature>
<evidence type="ECO:0000313" key="3">
    <source>
        <dbReference type="EMBL" id="MFB9688751.1"/>
    </source>
</evidence>
<dbReference type="InterPro" id="IPR045745">
    <property type="entry name" value="HTH_58_Actinobacteria-type"/>
</dbReference>
<comment type="caution">
    <text evidence="3">The sequence shown here is derived from an EMBL/GenBank/DDBJ whole genome shotgun (WGS) entry which is preliminary data.</text>
</comment>
<accession>A0ABV5UCE5</accession>
<evidence type="ECO:0000313" key="4">
    <source>
        <dbReference type="Proteomes" id="UP001589535"/>
    </source>
</evidence>
<proteinExistence type="predicted"/>
<feature type="domain" description="Helix-turn-helix" evidence="2">
    <location>
        <begin position="78"/>
        <end position="121"/>
    </location>
</feature>
<keyword evidence="4" id="KW-1185">Reference proteome</keyword>
<protein>
    <submittedName>
        <fullName evidence="3">Helix-turn-helix domain-containing protein</fullName>
    </submittedName>
</protein>
<evidence type="ECO:0000259" key="2">
    <source>
        <dbReference type="Pfam" id="PF19575"/>
    </source>
</evidence>
<reference evidence="3 4" key="1">
    <citation type="submission" date="2024-09" db="EMBL/GenBank/DDBJ databases">
        <authorList>
            <person name="Sun Q."/>
            <person name="Mori K."/>
        </authorList>
    </citation>
    <scope>NUCLEOTIDE SEQUENCE [LARGE SCALE GENOMIC DNA]</scope>
    <source>
        <strain evidence="3 4">JCM 13852</strain>
    </source>
</reference>
<dbReference type="RefSeq" id="WP_378201327.1">
    <property type="nucleotide sequence ID" value="NZ_JBHMBK010000029.1"/>
</dbReference>
<name>A0ABV5UCE5_9PSEU</name>
<dbReference type="EMBL" id="JBHMBK010000029">
    <property type="protein sequence ID" value="MFB9688751.1"/>
    <property type="molecule type" value="Genomic_DNA"/>
</dbReference>